<dbReference type="RefSeq" id="WP_125715616.1">
    <property type="nucleotide sequence ID" value="NZ_JBHTOP010000029.1"/>
</dbReference>
<dbReference type="Proteomes" id="UP001597267">
    <property type="component" value="Unassembled WGS sequence"/>
</dbReference>
<evidence type="ECO:0000256" key="5">
    <source>
        <dbReference type="ARBA" id="ARBA00022747"/>
    </source>
</evidence>
<dbReference type="Gene3D" id="3.40.50.150">
    <property type="entry name" value="Vaccinia Virus protein VP39"/>
    <property type="match status" value="1"/>
</dbReference>
<dbReference type="GO" id="GO:0032259">
    <property type="term" value="P:methylation"/>
    <property type="evidence" value="ECO:0007669"/>
    <property type="project" value="UniProtKB-KW"/>
</dbReference>
<evidence type="ECO:0000313" key="9">
    <source>
        <dbReference type="EMBL" id="MFD1673094.1"/>
    </source>
</evidence>
<protein>
    <recommendedName>
        <fullName evidence="1">site-specific DNA-methyltransferase (adenine-specific)</fullName>
        <ecNumber evidence="1">2.1.1.72</ecNumber>
    </recommendedName>
</protein>
<evidence type="ECO:0000256" key="2">
    <source>
        <dbReference type="ARBA" id="ARBA00022603"/>
    </source>
</evidence>
<evidence type="ECO:0000313" key="10">
    <source>
        <dbReference type="Proteomes" id="UP001597267"/>
    </source>
</evidence>
<dbReference type="InterPro" id="IPR051537">
    <property type="entry name" value="DNA_Adenine_Mtase"/>
</dbReference>
<evidence type="ECO:0000256" key="6">
    <source>
        <dbReference type="ARBA" id="ARBA00047942"/>
    </source>
</evidence>
<comment type="caution">
    <text evidence="9">The sequence shown here is derived from an EMBL/GenBank/DDBJ whole genome shotgun (WGS) entry which is preliminary data.</text>
</comment>
<feature type="domain" description="DNA methylase adenine-specific" evidence="8">
    <location>
        <begin position="509"/>
        <end position="595"/>
    </location>
</feature>
<feature type="region of interest" description="Disordered" evidence="7">
    <location>
        <begin position="35"/>
        <end position="54"/>
    </location>
</feature>
<evidence type="ECO:0000256" key="1">
    <source>
        <dbReference type="ARBA" id="ARBA00011900"/>
    </source>
</evidence>
<keyword evidence="4" id="KW-0949">S-adenosyl-L-methionine</keyword>
<proteinExistence type="predicted"/>
<evidence type="ECO:0000256" key="3">
    <source>
        <dbReference type="ARBA" id="ARBA00022679"/>
    </source>
</evidence>
<dbReference type="Pfam" id="PF02384">
    <property type="entry name" value="N6_Mtase"/>
    <property type="match status" value="2"/>
</dbReference>
<keyword evidence="5" id="KW-0680">Restriction system</keyword>
<gene>
    <name evidence="9" type="ORF">ACFQ5M_13615</name>
</gene>
<dbReference type="GO" id="GO:0008168">
    <property type="term" value="F:methyltransferase activity"/>
    <property type="evidence" value="ECO:0007669"/>
    <property type="project" value="UniProtKB-KW"/>
</dbReference>
<accession>A0ABW4J9T0</accession>
<sequence length="686" mass="77192">MAASIETTVKQWADAEIRNLGWNIIASENESCDEHIDESLKNNPSKTGGTGGGRPDYTIMLDNGEKMIPVFIEYKGTKGKLEKLDKQNLVVLRDAHGAFDYKQAIPKYAVNGAAYYAMNAVKDTDYAEIVAVGVNGIKDSAGTIQHEIRVYVLNEAEPELPIYLGEFDNLDFLKNRDPEKSSLFQRIEDVQTDPKELELRAIRDDAKIEAVLQELNQKLHDEQQIIPSQRINVVAGSLMAAVGVKDANGDWKVARLHPNELKGSTEEGNTDGEKIVNKIKNFLKERDLPEKKQSQILNLLRTNFVDNNLNQKSATETQTPIKSIYQEVYDRLIPIYDITGTNDFTGKLFNVMNAWVDVPDGGANDVVLTPRYVTNFMARLTQTNMHSYVWDWALGSGGFLISAMNQMISDAKTQYANDLTKQRQQIEHIKTRQLLGVELLANVYMLAVLNMILMGDGSSNIVNDNSLTNYDGKYAYNEDPFPADVFLLNPPYSAEGNGMIFVEKAFQKQTKGFGAVIIQDSAGSGKATEINKRILHNNRLKASIKMPGDLFKASVQTSIYLFEVGTPHQSDDNVYFFDLRDDGYTRTNRKKARVNLFDSNDAKGHYQEVVDIVLDKSKKTDYFKLNDNYYKGTIDPASGKDWNYNKKIDATPKEEDFKKVIGDYLSWEVSQILKGQQPDFPVAPQQ</sequence>
<keyword evidence="10" id="KW-1185">Reference proteome</keyword>
<name>A0ABW4J9T0_9LACO</name>
<comment type="catalytic activity">
    <reaction evidence="6">
        <text>a 2'-deoxyadenosine in DNA + S-adenosyl-L-methionine = an N(6)-methyl-2'-deoxyadenosine in DNA + S-adenosyl-L-homocysteine + H(+)</text>
        <dbReference type="Rhea" id="RHEA:15197"/>
        <dbReference type="Rhea" id="RHEA-COMP:12418"/>
        <dbReference type="Rhea" id="RHEA-COMP:12419"/>
        <dbReference type="ChEBI" id="CHEBI:15378"/>
        <dbReference type="ChEBI" id="CHEBI:57856"/>
        <dbReference type="ChEBI" id="CHEBI:59789"/>
        <dbReference type="ChEBI" id="CHEBI:90615"/>
        <dbReference type="ChEBI" id="CHEBI:90616"/>
        <dbReference type="EC" id="2.1.1.72"/>
    </reaction>
</comment>
<organism evidence="9 10">
    <name type="scientific">Agrilactobacillus yilanensis</name>
    <dbReference type="NCBI Taxonomy" id="2485997"/>
    <lineage>
        <taxon>Bacteria</taxon>
        <taxon>Bacillati</taxon>
        <taxon>Bacillota</taxon>
        <taxon>Bacilli</taxon>
        <taxon>Lactobacillales</taxon>
        <taxon>Lactobacillaceae</taxon>
        <taxon>Agrilactobacillus</taxon>
    </lineage>
</organism>
<evidence type="ECO:0000259" key="8">
    <source>
        <dbReference type="Pfam" id="PF02384"/>
    </source>
</evidence>
<keyword evidence="3 9" id="KW-0808">Transferase</keyword>
<dbReference type="EC" id="2.1.1.72" evidence="1"/>
<dbReference type="EMBL" id="JBHTOP010000029">
    <property type="protein sequence ID" value="MFD1673094.1"/>
    <property type="molecule type" value="Genomic_DNA"/>
</dbReference>
<dbReference type="SUPFAM" id="SSF53335">
    <property type="entry name" value="S-adenosyl-L-methionine-dependent methyltransferases"/>
    <property type="match status" value="1"/>
</dbReference>
<dbReference type="InterPro" id="IPR003356">
    <property type="entry name" value="DNA_methylase_A-5"/>
</dbReference>
<keyword evidence="2 9" id="KW-0489">Methyltransferase</keyword>
<feature type="domain" description="DNA methylase adenine-specific" evidence="8">
    <location>
        <begin position="367"/>
        <end position="497"/>
    </location>
</feature>
<dbReference type="InterPro" id="IPR029063">
    <property type="entry name" value="SAM-dependent_MTases_sf"/>
</dbReference>
<dbReference type="PRINTS" id="PR00507">
    <property type="entry name" value="N12N6MTFRASE"/>
</dbReference>
<dbReference type="PANTHER" id="PTHR42933:SF1">
    <property type="entry name" value="SITE-SPECIFIC DNA-METHYLTRANSFERASE (ADENINE-SPECIFIC)"/>
    <property type="match status" value="1"/>
</dbReference>
<evidence type="ECO:0000256" key="4">
    <source>
        <dbReference type="ARBA" id="ARBA00022691"/>
    </source>
</evidence>
<evidence type="ECO:0000256" key="7">
    <source>
        <dbReference type="SAM" id="MobiDB-lite"/>
    </source>
</evidence>
<reference evidence="10" key="1">
    <citation type="journal article" date="2019" name="Int. J. Syst. Evol. Microbiol.">
        <title>The Global Catalogue of Microorganisms (GCM) 10K type strain sequencing project: providing services to taxonomists for standard genome sequencing and annotation.</title>
        <authorList>
            <consortium name="The Broad Institute Genomics Platform"/>
            <consortium name="The Broad Institute Genome Sequencing Center for Infectious Disease"/>
            <person name="Wu L."/>
            <person name="Ma J."/>
        </authorList>
    </citation>
    <scope>NUCLEOTIDE SEQUENCE [LARGE SCALE GENOMIC DNA]</scope>
    <source>
        <strain evidence="10">CCM 8896</strain>
    </source>
</reference>
<dbReference type="PANTHER" id="PTHR42933">
    <property type="entry name" value="SLR6095 PROTEIN"/>
    <property type="match status" value="1"/>
</dbReference>